<feature type="domain" description="DFDF" evidence="7">
    <location>
        <begin position="124"/>
        <end position="160"/>
    </location>
</feature>
<name>A0A1B2J9Y6_PICPA</name>
<evidence type="ECO:0000313" key="9">
    <source>
        <dbReference type="Proteomes" id="UP000094565"/>
    </source>
</evidence>
<dbReference type="GO" id="GO:0003729">
    <property type="term" value="F:mRNA binding"/>
    <property type="evidence" value="ECO:0007669"/>
    <property type="project" value="TreeGrafter"/>
</dbReference>
<accession>A0A1B2J9Y6</accession>
<evidence type="ECO:0000259" key="7">
    <source>
        <dbReference type="PROSITE" id="PS51512"/>
    </source>
</evidence>
<comment type="subcellular location">
    <subcellularLocation>
        <location evidence="1">Cytoplasm</location>
        <location evidence="1">P-body</location>
    </subcellularLocation>
</comment>
<dbReference type="EMBL" id="CP014584">
    <property type="protein sequence ID" value="ANZ74816.1"/>
    <property type="molecule type" value="Genomic_DNA"/>
</dbReference>
<evidence type="ECO:0000313" key="8">
    <source>
        <dbReference type="EMBL" id="ANZ74816.1"/>
    </source>
</evidence>
<evidence type="ECO:0000256" key="2">
    <source>
        <dbReference type="ARBA" id="ARBA00006610"/>
    </source>
</evidence>
<organism evidence="8 9">
    <name type="scientific">Komagataella pastoris</name>
    <name type="common">Yeast</name>
    <name type="synonym">Pichia pastoris</name>
    <dbReference type="NCBI Taxonomy" id="4922"/>
    <lineage>
        <taxon>Eukaryota</taxon>
        <taxon>Fungi</taxon>
        <taxon>Dikarya</taxon>
        <taxon>Ascomycota</taxon>
        <taxon>Saccharomycotina</taxon>
        <taxon>Pichiomycetes</taxon>
        <taxon>Pichiales</taxon>
        <taxon>Pichiaceae</taxon>
        <taxon>Komagataella</taxon>
    </lineage>
</organism>
<dbReference type="OrthoDB" id="10030313at2759"/>
<gene>
    <name evidence="8" type="primary">EDC3</name>
    <name evidence="8" type="ORF">ATY40_BA7500972</name>
</gene>
<evidence type="ECO:0000256" key="4">
    <source>
        <dbReference type="ARBA" id="ARBA00022490"/>
    </source>
</evidence>
<keyword evidence="4" id="KW-0963">Cytoplasm</keyword>
<dbReference type="SMART" id="SM01199">
    <property type="entry name" value="FDF"/>
    <property type="match status" value="1"/>
</dbReference>
<dbReference type="PANTHER" id="PTHR13612">
    <property type="entry name" value="ENHANCER OF MRNA-DECAPPING PROTEIN 3"/>
    <property type="match status" value="1"/>
</dbReference>
<dbReference type="PANTHER" id="PTHR13612:SF0">
    <property type="entry name" value="ENHANCER OF MRNA-DECAPPING PROTEIN 3"/>
    <property type="match status" value="1"/>
</dbReference>
<dbReference type="SUPFAM" id="SSF64153">
    <property type="entry name" value="YjeF N-terminal domain-like"/>
    <property type="match status" value="1"/>
</dbReference>
<dbReference type="Pfam" id="PF09532">
    <property type="entry name" value="FDF"/>
    <property type="match status" value="1"/>
</dbReference>
<dbReference type="Gene3D" id="3.40.50.10260">
    <property type="entry name" value="YjeF N-terminal domain"/>
    <property type="match status" value="1"/>
</dbReference>
<feature type="compositionally biased region" description="Polar residues" evidence="5">
    <location>
        <begin position="189"/>
        <end position="211"/>
    </location>
</feature>
<evidence type="ECO:0000256" key="1">
    <source>
        <dbReference type="ARBA" id="ARBA00004201"/>
    </source>
</evidence>
<comment type="similarity">
    <text evidence="2">Belongs to the EDC3 family.</text>
</comment>
<dbReference type="InterPro" id="IPR004443">
    <property type="entry name" value="YjeF_N_dom"/>
</dbReference>
<dbReference type="GO" id="GO:0033962">
    <property type="term" value="P:P-body assembly"/>
    <property type="evidence" value="ECO:0007669"/>
    <property type="project" value="TreeGrafter"/>
</dbReference>
<sequence>MFVAKDLLNFIGVPKTHSYPQANCCNSFYLKMSQFLGSTVLLVLKNNRRLQGKIDAVDNKVASLSAVVDLNADARQPIPDQKIHGKDIAKLEVLSLCDRVLKSNESKKNKNKKKSKAKKDDNDIAWNGDEKLNEEFDFQSNLDKFDKESVFRELSAQDNIDPNLRLAGHNKKVNYDHNEMVVKKETDTWDNQQSISTPIAPSRSGTSTFPHLPRQSSIRQQSFGIQLTDGANLLPTCSPVQLLEMERITVDEYKVPIETLLENVAINVSSIVIKSLGGYARFDQTNHNLPPLVLLLVGNNRSGARVLSVGRRLVNIGARCVAILTNTNSDELIDSVKRQSTIFTKFGGRLVHDINQLTVLLDSLQSPLEFVIDGLQGYDNHLDDLFGVELTTSNSLIEWVNQQYVNVLSLDIPSGLEPSSAHMNSENAFLQSKFIVSVGLPLNGVLNAYKEGGVLTPGDSIHYLVDLSVPRAIFKKGSLRKFDRDWFEDKGFIELFIKQTI</sequence>
<dbReference type="AlphaFoldDB" id="A0A1B2J9Y6"/>
<dbReference type="InterPro" id="IPR019050">
    <property type="entry name" value="FDF_dom"/>
</dbReference>
<protein>
    <recommendedName>
        <fullName evidence="3">Enhancer of mRNA-decapping protein 3</fullName>
    </recommendedName>
</protein>
<evidence type="ECO:0000259" key="6">
    <source>
        <dbReference type="PROSITE" id="PS51385"/>
    </source>
</evidence>
<evidence type="ECO:0000256" key="3">
    <source>
        <dbReference type="ARBA" id="ARBA00015797"/>
    </source>
</evidence>
<evidence type="ECO:0000256" key="5">
    <source>
        <dbReference type="SAM" id="MobiDB-lite"/>
    </source>
</evidence>
<keyword evidence="9" id="KW-1185">Reference proteome</keyword>
<dbReference type="PROSITE" id="PS51385">
    <property type="entry name" value="YJEF_N"/>
    <property type="match status" value="1"/>
</dbReference>
<dbReference type="PROSITE" id="PS51512">
    <property type="entry name" value="DFDF"/>
    <property type="match status" value="1"/>
</dbReference>
<dbReference type="Pfam" id="PF03853">
    <property type="entry name" value="YjeF_N"/>
    <property type="match status" value="1"/>
</dbReference>
<reference evidence="8 9" key="1">
    <citation type="submission" date="2016-02" db="EMBL/GenBank/DDBJ databases">
        <title>Comparative genomic and transcriptomic foundation for Pichia pastoris.</title>
        <authorList>
            <person name="Love K.R."/>
            <person name="Shah K.A."/>
            <person name="Whittaker C.A."/>
            <person name="Wu J."/>
            <person name="Bartlett M.C."/>
            <person name="Ma D."/>
            <person name="Leeson R.L."/>
            <person name="Priest M."/>
            <person name="Young S.K."/>
            <person name="Love J.C."/>
        </authorList>
    </citation>
    <scope>NUCLEOTIDE SEQUENCE [LARGE SCALE GENOMIC DNA]</scope>
    <source>
        <strain evidence="8 9">ATCC 28485</strain>
    </source>
</reference>
<dbReference type="Proteomes" id="UP000094565">
    <property type="component" value="Chromosome 1"/>
</dbReference>
<dbReference type="InterPro" id="IPR036652">
    <property type="entry name" value="YjeF_N_dom_sf"/>
</dbReference>
<dbReference type="GO" id="GO:0031087">
    <property type="term" value="P:deadenylation-independent decapping of nuclear-transcribed mRNA"/>
    <property type="evidence" value="ECO:0007669"/>
    <property type="project" value="TreeGrafter"/>
</dbReference>
<dbReference type="GO" id="GO:0000932">
    <property type="term" value="C:P-body"/>
    <property type="evidence" value="ECO:0007669"/>
    <property type="project" value="UniProtKB-SubCell"/>
</dbReference>
<dbReference type="InterPro" id="IPR025762">
    <property type="entry name" value="DFDF"/>
</dbReference>
<feature type="domain" description="YjeF N-terminal" evidence="6">
    <location>
        <begin position="242"/>
        <end position="475"/>
    </location>
</feature>
<feature type="region of interest" description="Disordered" evidence="5">
    <location>
        <begin position="186"/>
        <end position="211"/>
    </location>
</feature>
<proteinExistence type="inferred from homology"/>